<dbReference type="GO" id="GO:0004866">
    <property type="term" value="F:endopeptidase inhibitor activity"/>
    <property type="evidence" value="ECO:0007669"/>
    <property type="project" value="InterPro"/>
</dbReference>
<organism evidence="4 5">
    <name type="scientific">Saccharicrinis fermentans DSM 9555 = JCM 21142</name>
    <dbReference type="NCBI Taxonomy" id="869213"/>
    <lineage>
        <taxon>Bacteria</taxon>
        <taxon>Pseudomonadati</taxon>
        <taxon>Bacteroidota</taxon>
        <taxon>Bacteroidia</taxon>
        <taxon>Marinilabiliales</taxon>
        <taxon>Marinilabiliaceae</taxon>
        <taxon>Saccharicrinis</taxon>
    </lineage>
</organism>
<feature type="domain" description="Alpha-2-macroglobulin" evidence="3">
    <location>
        <begin position="1189"/>
        <end position="1278"/>
    </location>
</feature>
<dbReference type="Pfam" id="PF17972">
    <property type="entry name" value="bMG5"/>
    <property type="match status" value="1"/>
</dbReference>
<dbReference type="Pfam" id="PF17962">
    <property type="entry name" value="bMG6"/>
    <property type="match status" value="1"/>
</dbReference>
<dbReference type="InterPro" id="IPR047565">
    <property type="entry name" value="Alpha-macroglob_thiol-ester_cl"/>
</dbReference>
<dbReference type="InterPro" id="IPR011625">
    <property type="entry name" value="A2M_N_BRD"/>
</dbReference>
<dbReference type="CDD" id="cd02891">
    <property type="entry name" value="A2M_like"/>
    <property type="match status" value="1"/>
</dbReference>
<dbReference type="SMART" id="SM01359">
    <property type="entry name" value="A2M_N_2"/>
    <property type="match status" value="1"/>
</dbReference>
<gene>
    <name evidence="4" type="ORF">JCM21142_83131</name>
</gene>
<dbReference type="Proteomes" id="UP000019402">
    <property type="component" value="Unassembled WGS sequence"/>
</dbReference>
<dbReference type="SMART" id="SM01360">
    <property type="entry name" value="A2M"/>
    <property type="match status" value="1"/>
</dbReference>
<dbReference type="InterPro" id="IPR051802">
    <property type="entry name" value="YfhM-like"/>
</dbReference>
<reference evidence="4 5" key="1">
    <citation type="journal article" date="2014" name="Genome Announc.">
        <title>Draft Genome Sequence of Cytophaga fermentans JCM 21142T, a Facultative Anaerobe Isolated from Marine Mud.</title>
        <authorList>
            <person name="Starns D."/>
            <person name="Oshima K."/>
            <person name="Suda W."/>
            <person name="Iino T."/>
            <person name="Yuki M."/>
            <person name="Inoue J."/>
            <person name="Kitamura K."/>
            <person name="Iida T."/>
            <person name="Darby A."/>
            <person name="Hattori M."/>
            <person name="Ohkuma M."/>
        </authorList>
    </citation>
    <scope>NUCLEOTIDE SEQUENCE [LARGE SCALE GENOMIC DNA]</scope>
    <source>
        <strain evidence="4 5">JCM 21142</strain>
    </source>
</reference>
<dbReference type="InterPro" id="IPR011626">
    <property type="entry name" value="Alpha-macroglobulin_TED"/>
</dbReference>
<protein>
    <recommendedName>
        <fullName evidence="6">Alpha-2-macroglobulin family protein</fullName>
    </recommendedName>
</protein>
<dbReference type="InterPro" id="IPR008930">
    <property type="entry name" value="Terpenoid_cyclase/PrenylTrfase"/>
</dbReference>
<evidence type="ECO:0000256" key="1">
    <source>
        <dbReference type="ARBA" id="ARBA00010556"/>
    </source>
</evidence>
<dbReference type="PANTHER" id="PTHR40094">
    <property type="entry name" value="ALPHA-2-MACROGLOBULIN HOMOLOG"/>
    <property type="match status" value="1"/>
</dbReference>
<accession>W7Y840</accession>
<dbReference type="Pfam" id="PF07678">
    <property type="entry name" value="TED_complement"/>
    <property type="match status" value="1"/>
</dbReference>
<dbReference type="Gene3D" id="2.60.40.10">
    <property type="entry name" value="Immunoglobulins"/>
    <property type="match status" value="1"/>
</dbReference>
<dbReference type="GO" id="GO:0005615">
    <property type="term" value="C:extracellular space"/>
    <property type="evidence" value="ECO:0007669"/>
    <property type="project" value="InterPro"/>
</dbReference>
<name>W7Y840_9BACT</name>
<dbReference type="InterPro" id="IPR001599">
    <property type="entry name" value="Macroglobln_a2"/>
</dbReference>
<dbReference type="eggNOG" id="COG2373">
    <property type="taxonomic scope" value="Bacteria"/>
</dbReference>
<dbReference type="PROSITE" id="PS51257">
    <property type="entry name" value="PROKAR_LIPOPROTEIN"/>
    <property type="match status" value="1"/>
</dbReference>
<evidence type="ECO:0008006" key="6">
    <source>
        <dbReference type="Google" id="ProtNLM"/>
    </source>
</evidence>
<dbReference type="EMBL" id="BAMD01000045">
    <property type="protein sequence ID" value="GAF04427.1"/>
    <property type="molecule type" value="Genomic_DNA"/>
</dbReference>
<evidence type="ECO:0000313" key="5">
    <source>
        <dbReference type="Proteomes" id="UP000019402"/>
    </source>
</evidence>
<dbReference type="Pfam" id="PF07703">
    <property type="entry name" value="A2M_BRD"/>
    <property type="match status" value="1"/>
</dbReference>
<dbReference type="PANTHER" id="PTHR40094:SF1">
    <property type="entry name" value="UBIQUITIN DOMAIN-CONTAINING PROTEIN"/>
    <property type="match status" value="1"/>
</dbReference>
<dbReference type="STRING" id="869213.GCA_000517085_03803"/>
<dbReference type="Gene3D" id="2.60.40.3710">
    <property type="match status" value="1"/>
</dbReference>
<comment type="similarity">
    <text evidence="1">Belongs to the protease inhibitor I39 (alpha-2-macroglobulin) family. Bacterial alpha-2-macroglobulin subfamily.</text>
</comment>
<dbReference type="SMART" id="SM01419">
    <property type="entry name" value="Thiol-ester_cl"/>
    <property type="match status" value="1"/>
</dbReference>
<sequence length="1529" mass="172535">MQTKSILGLTALITCLFMAGCNNKEKKVQELTEIKYNKSVTAFTSGMVSNQTDIMVRFSKNVPEAEPGSPASSSLMKISPAVEGDYYWLDNQSLAFKPSVPLESGTVYGVKVKLPQVFNDVKDDFEFSFETISQNFRFEQGDISPYDRTNLSDNKLNGTLILSDFAPLEKIHEMVKAEQDGSALEIEWLPSENGNRYPFLIHHIIRGKKSSQIKIRIQGSSILVDKEELQKVKVSSIDDFQLIHCKAVVQPRQAIEILFTDPLNPSQELDGLIELRPKSSFYTQIENNIIRILPGHSLKGDVKVTIHPGIENVLGTKCEEKESYEITFASSKPRVEFIGKGTILPESSGLTLPFRAVSLKEVEVRVIKIFENNIASFLQINQLDGSYQLKRAGRLVLKKTIPLNTDRTLDLNQWNTFSIALDQLVNVDRGAIYRVELRFARRNAIFPCANEDASVYDNYDHDPDEITEEEIAYYDAPNAEYSYYDNEYYYSGWQDRDDPCKEAYYNKNRFVSRNILASNIGIIAKKGSDKEMVVAVTDLRTTEPLADVEVEIYNYQNQLIASEKSNDSGLLRVDVTQRPYLLVAKHKNQRGYLRLDEGSSLSLSRFDVAGQTIDKNLKGYIYGERGVWRPGDTLFVSFILEDREHSLPDKHPVVFELRNPYGRLVKRIASSNNTHNMYLFKLATDQSSPTGNWQARFLVGGTSFNKTLKVETVKPNRLKIKMDFGEDIISVAQPSISANMEVKWLHGAVAKNLKAYVSATLSSIPTKFDQFRDFTFDDPARSFTSEELTFFEGTTDAEGRVHVHGSLSVSDQAPGMLKASFRSRVFEESGDFSVDRFSIPYSPYQSYVGVKTPVGDKRGMLLTDQDHTIEVATVDSEGNPISQKVLKYVVYKVSWRWWWESGADNLARYVSSSSQDVVQKGELHTKNGRGSFDFRIKYPEWGRYLIRVFDPVSGHVCGKTVYVDWPGYATKPMGDNPEAASMLTLSTEADKYTVGQKAQVNFASSEGGRALVTVENGTRIVREYWVRTQKEFTSFNFEVSKDMTPNIFVHVTLLQPHGQMDNSLPIRMYGVTPLLVEDAETHLKPVIDMPEVLVPQQKVKIKVSEESGKPMTYTIAMVEEGLLDLTRFKTPNPWNHFYAREALGVRTWDIYSQVIGAYGGQIEKVFSIGGDGEMENQLKDPHANRFKPVVKVMGPFELKSGKSQTHEITMPEYIGSVRTMVVACHDRMYGNAEKTTPVKKPLMVLATLPRVLGPGETVELPVTVFAMRNDIQKVNLSVETNELFRVQKESKRTLVFEKEGDQVVPFTLTIPERLGVGKVKIIAQAGSEKAEHEIEIQVRNPNPPRVETISKVLQGKEKGAIPYELFGMEGTNKVTMEVSAISPVDFGRRLKFLLEYPHGCVEQTTSSVFPQLFLENVMEVDDNTKQVIEKNVKAAISRLASFITSDGGFSYWPGGREANDWGTTYAGHFLLEAEKKGYSLPLNFKSKWLSYQRKQAGVWSNMAGSSYRQLNQAYRLYTLAWQVSLITVP</sequence>
<dbReference type="InterPro" id="IPR002890">
    <property type="entry name" value="MG2"/>
</dbReference>
<evidence type="ECO:0000259" key="3">
    <source>
        <dbReference type="SMART" id="SM01360"/>
    </source>
</evidence>
<evidence type="ECO:0000259" key="2">
    <source>
        <dbReference type="SMART" id="SM01359"/>
    </source>
</evidence>
<dbReference type="OrthoDB" id="9767116at2"/>
<dbReference type="InterPro" id="IPR041203">
    <property type="entry name" value="Bact_A2M_MG5"/>
</dbReference>
<evidence type="ECO:0000313" key="4">
    <source>
        <dbReference type="EMBL" id="GAF04427.1"/>
    </source>
</evidence>
<feature type="domain" description="Alpha-2-macroglobulin bait region" evidence="2">
    <location>
        <begin position="983"/>
        <end position="1125"/>
    </location>
</feature>
<dbReference type="SUPFAM" id="SSF48239">
    <property type="entry name" value="Terpenoid cyclases/Protein prenyltransferases"/>
    <property type="match status" value="1"/>
</dbReference>
<dbReference type="Pfam" id="PF00207">
    <property type="entry name" value="A2M"/>
    <property type="match status" value="1"/>
</dbReference>
<dbReference type="Pfam" id="PF01835">
    <property type="entry name" value="MG2"/>
    <property type="match status" value="1"/>
</dbReference>
<dbReference type="InterPro" id="IPR021868">
    <property type="entry name" value="Alpha_2_Macroglob_MG3"/>
</dbReference>
<dbReference type="RefSeq" id="WP_052522278.1">
    <property type="nucleotide sequence ID" value="NZ_BAMD01000045.1"/>
</dbReference>
<dbReference type="Pfam" id="PF11974">
    <property type="entry name" value="bMG3"/>
    <property type="match status" value="1"/>
</dbReference>
<dbReference type="InterPro" id="IPR041462">
    <property type="entry name" value="Bact_A2M_MG6"/>
</dbReference>
<proteinExistence type="inferred from homology"/>
<comment type="caution">
    <text evidence="4">The sequence shown here is derived from an EMBL/GenBank/DDBJ whole genome shotgun (WGS) entry which is preliminary data.</text>
</comment>
<dbReference type="InterPro" id="IPR013783">
    <property type="entry name" value="Ig-like_fold"/>
</dbReference>
<keyword evidence="5" id="KW-1185">Reference proteome</keyword>
<dbReference type="Gene3D" id="1.50.10.20">
    <property type="match status" value="1"/>
</dbReference>
<dbReference type="Gene3D" id="2.60.40.1930">
    <property type="match status" value="1"/>
</dbReference>